<name>A0A7H0VAP0_9FLAO</name>
<organism evidence="1 2">
    <name type="scientific">Croceimicrobium hydrocarbonivorans</name>
    <dbReference type="NCBI Taxonomy" id="2761580"/>
    <lineage>
        <taxon>Bacteria</taxon>
        <taxon>Pseudomonadati</taxon>
        <taxon>Bacteroidota</taxon>
        <taxon>Flavobacteriia</taxon>
        <taxon>Flavobacteriales</taxon>
        <taxon>Owenweeksiaceae</taxon>
        <taxon>Croceimicrobium</taxon>
    </lineage>
</organism>
<accession>A0A7H0VAP0</accession>
<sequence length="340" mass="40235">MKNPNNFQRLFFNMVRERVSDHEILVDVITDLLHCSRDSAYRRIRGTTDLSLNDTVVIARHFSIPLNHLIGQSDQSVVFQKGSFIRSLDDFRNYLQNSLVQLHSIKNYKSHQLIYQAKDIPIYYQFRYPRLSAFKMFVWLKSIYGVDRLDSFQYEVNMIPKDLLKLGEDLWEAYSKINSVEIWNDTTILSLLNQLEYYYEAGLLNSKEEAIAICDEYQDMMKLIYRQALRGKKAHHSNAEEFSAAEYKMYYHEILIMDNHILAELDQNKKLYFVPYAGLNYLNTNDPLLTESMSLYLNGQKEKSSLISNISEKERNKFFIRIKTRIDQLKSKIEMTNPFM</sequence>
<dbReference type="KEGG" id="chyd:H4K34_10390"/>
<evidence type="ECO:0000313" key="2">
    <source>
        <dbReference type="Proteomes" id="UP000516305"/>
    </source>
</evidence>
<evidence type="ECO:0008006" key="3">
    <source>
        <dbReference type="Google" id="ProtNLM"/>
    </source>
</evidence>
<dbReference type="AlphaFoldDB" id="A0A7H0VAP0"/>
<evidence type="ECO:0000313" key="1">
    <source>
        <dbReference type="EMBL" id="QNR22788.1"/>
    </source>
</evidence>
<dbReference type="Proteomes" id="UP000516305">
    <property type="component" value="Chromosome"/>
</dbReference>
<proteinExistence type="predicted"/>
<dbReference type="RefSeq" id="WP_210757355.1">
    <property type="nucleotide sequence ID" value="NZ_CP060139.1"/>
</dbReference>
<keyword evidence="2" id="KW-1185">Reference proteome</keyword>
<protein>
    <recommendedName>
        <fullName evidence="3">Transcription regulator BetR N-terminal domain-containing protein</fullName>
    </recommendedName>
</protein>
<reference evidence="1 2" key="1">
    <citation type="submission" date="2020-08" db="EMBL/GenBank/DDBJ databases">
        <title>Croceimicrobium hydrocarbonivorans gen. nov., sp. nov., a novel marine bacterium isolated from a bacterial consortium that degrades polyethylene terephthalate.</title>
        <authorList>
            <person name="Liu R."/>
        </authorList>
    </citation>
    <scope>NUCLEOTIDE SEQUENCE [LARGE SCALE GENOMIC DNA]</scope>
    <source>
        <strain evidence="1 2">A20-9</strain>
    </source>
</reference>
<gene>
    <name evidence="1" type="ORF">H4K34_10390</name>
</gene>
<dbReference type="EMBL" id="CP060139">
    <property type="protein sequence ID" value="QNR22788.1"/>
    <property type="molecule type" value="Genomic_DNA"/>
</dbReference>